<dbReference type="GO" id="GO:0000156">
    <property type="term" value="F:phosphorelay response regulator activity"/>
    <property type="evidence" value="ECO:0007669"/>
    <property type="project" value="TreeGrafter"/>
</dbReference>
<reference evidence="11 12" key="1">
    <citation type="submission" date="2019-12" db="EMBL/GenBank/DDBJ databases">
        <authorList>
            <person name="Li M."/>
        </authorList>
    </citation>
    <scope>NUCLEOTIDE SEQUENCE [LARGE SCALE GENOMIC DNA]</scope>
    <source>
        <strain evidence="11 12">GBMRC 2024</strain>
    </source>
</reference>
<keyword evidence="1 6" id="KW-0597">Phosphoprotein</keyword>
<dbReference type="GO" id="GO:0005829">
    <property type="term" value="C:cytosol"/>
    <property type="evidence" value="ECO:0007669"/>
    <property type="project" value="TreeGrafter"/>
</dbReference>
<dbReference type="InterPro" id="IPR036388">
    <property type="entry name" value="WH-like_DNA-bd_sf"/>
</dbReference>
<accession>A0A6L7G2D2</accession>
<keyword evidence="2" id="KW-0902">Two-component regulatory system</keyword>
<dbReference type="CDD" id="cd00383">
    <property type="entry name" value="trans_reg_C"/>
    <property type="match status" value="1"/>
</dbReference>
<dbReference type="PANTHER" id="PTHR48111:SF22">
    <property type="entry name" value="REGULATOR OF RPOS"/>
    <property type="match status" value="1"/>
</dbReference>
<keyword evidence="12" id="KW-1185">Reference proteome</keyword>
<dbReference type="EMBL" id="WUMU01000010">
    <property type="protein sequence ID" value="MXN18235.1"/>
    <property type="molecule type" value="Genomic_DNA"/>
</dbReference>
<dbReference type="InterPro" id="IPR001867">
    <property type="entry name" value="OmpR/PhoB-type_DNA-bd"/>
</dbReference>
<comment type="caution">
    <text evidence="11">The sequence shown here is derived from an EMBL/GenBank/DDBJ whole genome shotgun (WGS) entry which is preliminary data.</text>
</comment>
<proteinExistence type="predicted"/>
<dbReference type="InterPro" id="IPR039420">
    <property type="entry name" value="WalR-like"/>
</dbReference>
<dbReference type="GO" id="GO:0000976">
    <property type="term" value="F:transcription cis-regulatory region binding"/>
    <property type="evidence" value="ECO:0007669"/>
    <property type="project" value="TreeGrafter"/>
</dbReference>
<keyword evidence="3" id="KW-0805">Transcription regulation</keyword>
<evidence type="ECO:0000256" key="4">
    <source>
        <dbReference type="ARBA" id="ARBA00023125"/>
    </source>
</evidence>
<dbReference type="Pfam" id="PF00486">
    <property type="entry name" value="Trans_reg_C"/>
    <property type="match status" value="1"/>
</dbReference>
<dbReference type="GO" id="GO:0006355">
    <property type="term" value="P:regulation of DNA-templated transcription"/>
    <property type="evidence" value="ECO:0007669"/>
    <property type="project" value="InterPro"/>
</dbReference>
<feature type="domain" description="Response regulatory" evidence="9">
    <location>
        <begin position="66"/>
        <end position="180"/>
    </location>
</feature>
<sequence length="298" mass="32587">MRYHGGVPRPEEAGGTAVPEGPPVAEVPPDQSRHDHHDATVWAEGARTGIPHPCHLRIRRERNCGMRLLVTDTTWNIAGLAHALRGEGFYITEAGNAAEALDFAEAGEQDAFLIDPDVPDMAAAALVAQLRAQYPKTVICVVSRRVTEADRAHFLTRGADAMIEWPAKAVEVAAQIRAYVRRAAGFAHPEIAIGPVTIDVARMTVLNGDMPIHLTRLEYELVEMLALRNGTMVTREQLMLQLYAWQDEPDPKIIDVYICRIRAKLAAAGVAQEVIQTSFGQGVRMPVLGRAVLEEVAA</sequence>
<feature type="modified residue" description="4-aspartylphosphate" evidence="6">
    <location>
        <position position="115"/>
    </location>
</feature>
<name>A0A6L7G2D2_9RHOB</name>
<keyword evidence="5" id="KW-0804">Transcription</keyword>
<gene>
    <name evidence="11" type="ORF">GR170_10335</name>
</gene>
<evidence type="ECO:0000256" key="6">
    <source>
        <dbReference type="PROSITE-ProRule" id="PRU00169"/>
    </source>
</evidence>
<dbReference type="InterPro" id="IPR011006">
    <property type="entry name" value="CheY-like_superfamily"/>
</dbReference>
<dbReference type="Proteomes" id="UP000477911">
    <property type="component" value="Unassembled WGS sequence"/>
</dbReference>
<protein>
    <submittedName>
        <fullName evidence="11">Response regulator</fullName>
    </submittedName>
</protein>
<organism evidence="11 12">
    <name type="scientific">Pseudooceanicola albus</name>
    <dbReference type="NCBI Taxonomy" id="2692189"/>
    <lineage>
        <taxon>Bacteria</taxon>
        <taxon>Pseudomonadati</taxon>
        <taxon>Pseudomonadota</taxon>
        <taxon>Alphaproteobacteria</taxon>
        <taxon>Rhodobacterales</taxon>
        <taxon>Paracoccaceae</taxon>
        <taxon>Pseudooceanicola</taxon>
    </lineage>
</organism>
<evidence type="ECO:0000256" key="5">
    <source>
        <dbReference type="ARBA" id="ARBA00023163"/>
    </source>
</evidence>
<dbReference type="SMART" id="SM00448">
    <property type="entry name" value="REC"/>
    <property type="match status" value="1"/>
</dbReference>
<evidence type="ECO:0000259" key="9">
    <source>
        <dbReference type="PROSITE" id="PS50110"/>
    </source>
</evidence>
<evidence type="ECO:0000313" key="11">
    <source>
        <dbReference type="EMBL" id="MXN18235.1"/>
    </source>
</evidence>
<feature type="domain" description="OmpR/PhoB-type" evidence="10">
    <location>
        <begin position="188"/>
        <end position="287"/>
    </location>
</feature>
<evidence type="ECO:0000256" key="2">
    <source>
        <dbReference type="ARBA" id="ARBA00023012"/>
    </source>
</evidence>
<dbReference type="SMART" id="SM00862">
    <property type="entry name" value="Trans_reg_C"/>
    <property type="match status" value="1"/>
</dbReference>
<dbReference type="GO" id="GO:0032993">
    <property type="term" value="C:protein-DNA complex"/>
    <property type="evidence" value="ECO:0007669"/>
    <property type="project" value="TreeGrafter"/>
</dbReference>
<evidence type="ECO:0000256" key="7">
    <source>
        <dbReference type="PROSITE-ProRule" id="PRU01091"/>
    </source>
</evidence>
<evidence type="ECO:0000313" key="12">
    <source>
        <dbReference type="Proteomes" id="UP000477911"/>
    </source>
</evidence>
<evidence type="ECO:0000256" key="1">
    <source>
        <dbReference type="ARBA" id="ARBA00022553"/>
    </source>
</evidence>
<dbReference type="Gene3D" id="1.10.10.10">
    <property type="entry name" value="Winged helix-like DNA-binding domain superfamily/Winged helix DNA-binding domain"/>
    <property type="match status" value="1"/>
</dbReference>
<dbReference type="SUPFAM" id="SSF46894">
    <property type="entry name" value="C-terminal effector domain of the bipartite response regulators"/>
    <property type="match status" value="1"/>
</dbReference>
<feature type="region of interest" description="Disordered" evidence="8">
    <location>
        <begin position="1"/>
        <end position="36"/>
    </location>
</feature>
<feature type="DNA-binding region" description="OmpR/PhoB-type" evidence="7">
    <location>
        <begin position="188"/>
        <end position="287"/>
    </location>
</feature>
<dbReference type="SUPFAM" id="SSF52172">
    <property type="entry name" value="CheY-like"/>
    <property type="match status" value="1"/>
</dbReference>
<dbReference type="PANTHER" id="PTHR48111">
    <property type="entry name" value="REGULATOR OF RPOS"/>
    <property type="match status" value="1"/>
</dbReference>
<dbReference type="InterPro" id="IPR016032">
    <property type="entry name" value="Sig_transdc_resp-reg_C-effctor"/>
</dbReference>
<dbReference type="PROSITE" id="PS51755">
    <property type="entry name" value="OMPR_PHOB"/>
    <property type="match status" value="1"/>
</dbReference>
<evidence type="ECO:0000259" key="10">
    <source>
        <dbReference type="PROSITE" id="PS51755"/>
    </source>
</evidence>
<evidence type="ECO:0000256" key="3">
    <source>
        <dbReference type="ARBA" id="ARBA00023015"/>
    </source>
</evidence>
<dbReference type="Pfam" id="PF00072">
    <property type="entry name" value="Response_reg"/>
    <property type="match status" value="1"/>
</dbReference>
<dbReference type="AlphaFoldDB" id="A0A6L7G2D2"/>
<dbReference type="Gene3D" id="3.40.50.2300">
    <property type="match status" value="1"/>
</dbReference>
<dbReference type="PROSITE" id="PS50110">
    <property type="entry name" value="RESPONSE_REGULATORY"/>
    <property type="match status" value="1"/>
</dbReference>
<evidence type="ECO:0000256" key="8">
    <source>
        <dbReference type="SAM" id="MobiDB-lite"/>
    </source>
</evidence>
<keyword evidence="4 7" id="KW-0238">DNA-binding</keyword>
<dbReference type="InterPro" id="IPR001789">
    <property type="entry name" value="Sig_transdc_resp-reg_receiver"/>
</dbReference>